<evidence type="ECO:0000256" key="3">
    <source>
        <dbReference type="SAM" id="Coils"/>
    </source>
</evidence>
<dbReference type="RefSeq" id="WP_005998995.1">
    <property type="nucleotide sequence ID" value="NZ_AAEW02000005.1"/>
</dbReference>
<gene>
    <name evidence="6" type="ORF">Dace_1844</name>
</gene>
<dbReference type="PANTHER" id="PTHR32347">
    <property type="entry name" value="EFFLUX SYSTEM COMPONENT YKNX-RELATED"/>
    <property type="match status" value="1"/>
</dbReference>
<sequence length="343" mass="37968">MKKLLLLPLILVIGAAVGFVIVNSRDTVPQDRVLVSGMIETTEVDLSFKISGRLSELHVDEGDQIKQGQQLAVLEDSDETLAVAVAEAQRDYQQTVLNEVLAGSRTQQIREAQAAINEARAAEQASQAELEQAQLDEQRFSQLYEEGGTSRRTLELYQTALKTAQQHVKQARAAVGQARERLSLAVEGSRNEAILSAQAQVKVAEQTTAQARQQLTYTHLNAPLDGTILTRPAEVGEYVQPGSVIFTAAVLDEVWARVYVSETDLGRIQLGQKAVIRSDSWPERDFNGVVTYISDEAEFTPKSVQTYRERINFMYRVKITLANPQHELKPGMPVEGQILLESP</sequence>
<evidence type="ECO:0000259" key="5">
    <source>
        <dbReference type="Pfam" id="PF25990"/>
    </source>
</evidence>
<dbReference type="AlphaFoldDB" id="Q1K1K8"/>
<keyword evidence="7" id="KW-1185">Reference proteome</keyword>
<dbReference type="Pfam" id="PF25973">
    <property type="entry name" value="BSH_CzcB"/>
    <property type="match status" value="1"/>
</dbReference>
<feature type="domain" description="CzcB-like barrel-sandwich hybrid" evidence="4">
    <location>
        <begin position="47"/>
        <end position="249"/>
    </location>
</feature>
<evidence type="ECO:0000313" key="7">
    <source>
        <dbReference type="Proteomes" id="UP000005695"/>
    </source>
</evidence>
<reference evidence="6" key="2">
    <citation type="submission" date="2006-05" db="EMBL/GenBank/DDBJ databases">
        <title>Sequencing of the draft genome and assembly of Desulfuromonas acetoxidans DSM 684.</title>
        <authorList>
            <consortium name="US DOE Joint Genome Institute (JGI-PGF)"/>
            <person name="Copeland A."/>
            <person name="Lucas S."/>
            <person name="Lapidus A."/>
            <person name="Barry K."/>
            <person name="Detter J.C."/>
            <person name="Glavina del Rio T."/>
            <person name="Hammon N."/>
            <person name="Israni S."/>
            <person name="Dalin E."/>
            <person name="Tice H."/>
            <person name="Bruce D."/>
            <person name="Pitluck S."/>
            <person name="Richardson P."/>
        </authorList>
    </citation>
    <scope>NUCLEOTIDE SEQUENCE [LARGE SCALE GENOMIC DNA]</scope>
    <source>
        <strain evidence="6">DSM 684</strain>
    </source>
</reference>
<evidence type="ECO:0000259" key="4">
    <source>
        <dbReference type="Pfam" id="PF25973"/>
    </source>
</evidence>
<dbReference type="SUPFAM" id="SSF111369">
    <property type="entry name" value="HlyD-like secretion proteins"/>
    <property type="match status" value="2"/>
</dbReference>
<name>Q1K1K8_DESA6</name>
<protein>
    <submittedName>
        <fullName evidence="6">Secretion protein HlyD</fullName>
    </submittedName>
</protein>
<comment type="subcellular location">
    <subcellularLocation>
        <location evidence="1">Cell envelope</location>
    </subcellularLocation>
</comment>
<dbReference type="Gene3D" id="2.40.30.170">
    <property type="match status" value="1"/>
</dbReference>
<evidence type="ECO:0000256" key="2">
    <source>
        <dbReference type="ARBA" id="ARBA00023054"/>
    </source>
</evidence>
<dbReference type="EMBL" id="AAEW02000005">
    <property type="protein sequence ID" value="EAT16380.1"/>
    <property type="molecule type" value="Genomic_DNA"/>
</dbReference>
<comment type="caution">
    <text evidence="6">The sequence shown here is derived from an EMBL/GenBank/DDBJ whole genome shotgun (WGS) entry which is preliminary data.</text>
</comment>
<feature type="coiled-coil region" evidence="3">
    <location>
        <begin position="105"/>
        <end position="214"/>
    </location>
</feature>
<keyword evidence="2 3" id="KW-0175">Coiled coil</keyword>
<organism evidence="6 7">
    <name type="scientific">Desulfuromonas acetoxidans (strain DSM 684 / 11070)</name>
    <dbReference type="NCBI Taxonomy" id="281689"/>
    <lineage>
        <taxon>Bacteria</taxon>
        <taxon>Pseudomonadati</taxon>
        <taxon>Thermodesulfobacteriota</taxon>
        <taxon>Desulfuromonadia</taxon>
        <taxon>Desulfuromonadales</taxon>
        <taxon>Desulfuromonadaceae</taxon>
        <taxon>Desulfuromonas</taxon>
    </lineage>
</organism>
<dbReference type="GO" id="GO:0042597">
    <property type="term" value="C:periplasmic space"/>
    <property type="evidence" value="ECO:0007669"/>
    <property type="project" value="UniProtKB-SubCell"/>
</dbReference>
<dbReference type="Proteomes" id="UP000005695">
    <property type="component" value="Unassembled WGS sequence"/>
</dbReference>
<reference evidence="6" key="1">
    <citation type="submission" date="2006-05" db="EMBL/GenBank/DDBJ databases">
        <title>Annotation of the draft genome assembly of Desulfuromonas acetoxidans DSM 684.</title>
        <authorList>
            <consortium name="US DOE Joint Genome Institute (JGI-ORNL)"/>
            <person name="Larimer F."/>
            <person name="Land M."/>
            <person name="Hauser L."/>
        </authorList>
    </citation>
    <scope>NUCLEOTIDE SEQUENCE [LARGE SCALE GENOMIC DNA]</scope>
    <source>
        <strain evidence="6">DSM 684</strain>
    </source>
</reference>
<evidence type="ECO:0000256" key="1">
    <source>
        <dbReference type="ARBA" id="ARBA00004196"/>
    </source>
</evidence>
<feature type="domain" description="YknX-like beta-barrel" evidence="5">
    <location>
        <begin position="260"/>
        <end position="334"/>
    </location>
</feature>
<dbReference type="PANTHER" id="PTHR32347:SF29">
    <property type="entry name" value="UPF0194 MEMBRANE PROTEIN YBHG"/>
    <property type="match status" value="1"/>
</dbReference>
<dbReference type="InterPro" id="IPR058636">
    <property type="entry name" value="Beta-barrel_YknX"/>
</dbReference>
<dbReference type="PRINTS" id="PR01490">
    <property type="entry name" value="RTXTOXIND"/>
</dbReference>
<dbReference type="Pfam" id="PF25990">
    <property type="entry name" value="Beta-barrel_YknX"/>
    <property type="match status" value="1"/>
</dbReference>
<accession>Q1K1K8</accession>
<dbReference type="Gene3D" id="1.10.287.470">
    <property type="entry name" value="Helix hairpin bin"/>
    <property type="match status" value="1"/>
</dbReference>
<dbReference type="OrthoDB" id="9778236at2"/>
<proteinExistence type="predicted"/>
<dbReference type="InterPro" id="IPR058647">
    <property type="entry name" value="BSH_CzcB-like"/>
</dbReference>
<dbReference type="Gene3D" id="2.40.50.100">
    <property type="match status" value="2"/>
</dbReference>
<dbReference type="InterPro" id="IPR050465">
    <property type="entry name" value="UPF0194_transport"/>
</dbReference>
<evidence type="ECO:0000313" key="6">
    <source>
        <dbReference type="EMBL" id="EAT16380.1"/>
    </source>
</evidence>